<organism evidence="4 5">
    <name type="scientific">Tritrichomonas foetus</name>
    <dbReference type="NCBI Taxonomy" id="1144522"/>
    <lineage>
        <taxon>Eukaryota</taxon>
        <taxon>Metamonada</taxon>
        <taxon>Parabasalia</taxon>
        <taxon>Tritrichomonadida</taxon>
        <taxon>Tritrichomonadidae</taxon>
        <taxon>Tritrichomonas</taxon>
    </lineage>
</organism>
<evidence type="ECO:0000256" key="2">
    <source>
        <dbReference type="ARBA" id="ARBA00022737"/>
    </source>
</evidence>
<evidence type="ECO:0000313" key="4">
    <source>
        <dbReference type="EMBL" id="OHT04814.1"/>
    </source>
</evidence>
<dbReference type="InterPro" id="IPR015943">
    <property type="entry name" value="WD40/YVTN_repeat-like_dom_sf"/>
</dbReference>
<dbReference type="SUPFAM" id="SSF50978">
    <property type="entry name" value="WD40 repeat-like"/>
    <property type="match status" value="1"/>
</dbReference>
<dbReference type="RefSeq" id="XP_068357950.1">
    <property type="nucleotide sequence ID" value="XM_068505654.1"/>
</dbReference>
<gene>
    <name evidence="4" type="ORF">TRFO_27594</name>
</gene>
<dbReference type="InterPro" id="IPR001680">
    <property type="entry name" value="WD40_rpt"/>
</dbReference>
<keyword evidence="1 3" id="KW-0853">WD repeat</keyword>
<feature type="repeat" description="WD" evidence="3">
    <location>
        <begin position="359"/>
        <end position="390"/>
    </location>
</feature>
<dbReference type="PROSITE" id="PS00678">
    <property type="entry name" value="WD_REPEATS_1"/>
    <property type="match status" value="1"/>
</dbReference>
<dbReference type="Proteomes" id="UP000179807">
    <property type="component" value="Unassembled WGS sequence"/>
</dbReference>
<dbReference type="OrthoDB" id="17410at2759"/>
<evidence type="ECO:0000256" key="3">
    <source>
        <dbReference type="PROSITE-ProRule" id="PRU00221"/>
    </source>
</evidence>
<reference evidence="4" key="1">
    <citation type="submission" date="2016-10" db="EMBL/GenBank/DDBJ databases">
        <authorList>
            <person name="Benchimol M."/>
            <person name="Almeida L.G."/>
            <person name="Vasconcelos A.T."/>
            <person name="Perreira-Neves A."/>
            <person name="Rosa I.A."/>
            <person name="Tasca T."/>
            <person name="Bogo M.R."/>
            <person name="de Souza W."/>
        </authorList>
    </citation>
    <scope>NUCLEOTIDE SEQUENCE [LARGE SCALE GENOMIC DNA]</scope>
    <source>
        <strain evidence="4">K</strain>
    </source>
</reference>
<dbReference type="PANTHER" id="PTHR19848">
    <property type="entry name" value="WD40 REPEAT PROTEIN"/>
    <property type="match status" value="1"/>
</dbReference>
<dbReference type="CDD" id="cd00200">
    <property type="entry name" value="WD40"/>
    <property type="match status" value="1"/>
</dbReference>
<feature type="repeat" description="WD" evidence="3">
    <location>
        <begin position="268"/>
        <end position="309"/>
    </location>
</feature>
<evidence type="ECO:0000313" key="5">
    <source>
        <dbReference type="Proteomes" id="UP000179807"/>
    </source>
</evidence>
<sequence>MKINVFPGCVLLFVYIWKKRNFFRKLQKNLYIIEFFEIPNKMSQPLFYNSSMRRSSNDDQQDAIIENIGQINDNVVRMKVDNIEFERFANLSLKKMQNFQAGTSLDALKIMHDRLKCYLDQNQSQQIRQFNLYTPSKSINHNDADLNKTEIRKINITWSVNGEIPFFNEHNIVMRYSLATDSVLCSIRYSPDGQMFAFANGRTLFFMNAEDGSINGKCNIFLEDDPNIRCLHTRSLCFSPDSQYLALSGPNNKVIVVNTTNYSVVAKLECHSNVVSTLTFSKDSQYLYSGGFDGNICMWNVKTMKLHKTIHPKIDTNKSKSEIVIAIAISADNSFIAVGYMSGSVAIIDLMLNGVIASFDAHQNYLMDINSGPNDSFATASQDKTAKIWDSNEPSMCKKTLSGHGDYVLTVCFSPNDPLILTGSKDETIKGWNEETGELLFTLRAQHNTVFQIDHHPLYKTFISCSGDGIICVWDYKMPEPYEIEKQ</sequence>
<dbReference type="VEuPathDB" id="TrichDB:TRFO_27594"/>
<keyword evidence="2" id="KW-0677">Repeat</keyword>
<dbReference type="PROSITE" id="PS50082">
    <property type="entry name" value="WD_REPEATS_2"/>
    <property type="match status" value="3"/>
</dbReference>
<proteinExistence type="predicted"/>
<protein>
    <submittedName>
        <fullName evidence="4">Transcriptional repressor tup12-related protein</fullName>
    </submittedName>
</protein>
<dbReference type="PANTHER" id="PTHR19848:SF8">
    <property type="entry name" value="F-BOX AND WD REPEAT DOMAIN CONTAINING 7"/>
    <property type="match status" value="1"/>
</dbReference>
<dbReference type="Gene3D" id="2.130.10.10">
    <property type="entry name" value="YVTN repeat-like/Quinoprotein amine dehydrogenase"/>
    <property type="match status" value="2"/>
</dbReference>
<dbReference type="GeneID" id="94840358"/>
<feature type="repeat" description="WD" evidence="3">
    <location>
        <begin position="401"/>
        <end position="442"/>
    </location>
</feature>
<keyword evidence="5" id="KW-1185">Reference proteome</keyword>
<name>A0A1J4K564_9EUKA</name>
<dbReference type="AlphaFoldDB" id="A0A1J4K564"/>
<dbReference type="InterPro" id="IPR036322">
    <property type="entry name" value="WD40_repeat_dom_sf"/>
</dbReference>
<evidence type="ECO:0000256" key="1">
    <source>
        <dbReference type="ARBA" id="ARBA00022574"/>
    </source>
</evidence>
<accession>A0A1J4K564</accession>
<dbReference type="EMBL" id="MLAK01000780">
    <property type="protein sequence ID" value="OHT04814.1"/>
    <property type="molecule type" value="Genomic_DNA"/>
</dbReference>
<dbReference type="InterPro" id="IPR019775">
    <property type="entry name" value="WD40_repeat_CS"/>
</dbReference>
<dbReference type="Pfam" id="PF00400">
    <property type="entry name" value="WD40"/>
    <property type="match status" value="4"/>
</dbReference>
<dbReference type="PROSITE" id="PS50294">
    <property type="entry name" value="WD_REPEATS_REGION"/>
    <property type="match status" value="2"/>
</dbReference>
<dbReference type="SMART" id="SM00320">
    <property type="entry name" value="WD40"/>
    <property type="match status" value="7"/>
</dbReference>
<comment type="caution">
    <text evidence="4">The sequence shown here is derived from an EMBL/GenBank/DDBJ whole genome shotgun (WGS) entry which is preliminary data.</text>
</comment>